<sequence length="654" mass="72716">MLYQNYKEKLSGCMKFLEKVWRFRLFVLIGIVLLLALLFTMLGITGTVYAESCPSSTEYGTPIAFQAKALFGKTETQYRRAGEESWTNEQPIVAGDYEVRAVSRSGFGGETHGKIFSYSVLPRRTEVFVAEDRYIYGEELTASAELVYQDTILKSEVVSQTVSEDRCKAEVERVTIVSEDGKDVTSCYDLVFKSALLNLERRHITLHVAGASKIYDGTPLSSASYALTEGTLADGDTLSISFPASLTAAGETKNTPAFRILNADGEDVTSFYDIREEIGTLKVEARRIGILGADREKTYDGQPLELPALRVAEETPLVGGHRLEQIEEITEAGIYSAEELLRIVDENGQDVTNCYIFDALPDIRIHPRKIAVETSSETWVYDGKPHSAASERDLWLAEDSMPLLAGHTLSVDPACLSAVALTEITDSETEMRYRDNALVCLITDGTGKDVTKNYEIEYRYGQLRIKTKVIVTIYPVSKYYDGKELAFEREDYAIKAPPDEDVSLEGLPTITEAGEITLGELRTSVTVIFSEKDTGKPYQGINVIEWSGSDHTPVLTVYQREITISSISVEIVCNGRPLYGYGHGDRDYYLSKGSLVEGHRLEVTVTGVLYPDEQQASNTIDAFCIYDEEGREVTQNYLVALSEGSLQWIEDPPQ</sequence>
<dbReference type="Proteomes" id="UP000824221">
    <property type="component" value="Unassembled WGS sequence"/>
</dbReference>
<name>A0A9D2H1R2_9FIRM</name>
<reference evidence="1" key="2">
    <citation type="submission" date="2021-04" db="EMBL/GenBank/DDBJ databases">
        <authorList>
            <person name="Gilroy R."/>
        </authorList>
    </citation>
    <scope>NUCLEOTIDE SEQUENCE</scope>
    <source>
        <strain evidence="1">CHK156-179</strain>
    </source>
</reference>
<gene>
    <name evidence="1" type="ORF">H9797_06600</name>
</gene>
<accession>A0A9D2H1R2</accession>
<reference evidence="1" key="1">
    <citation type="journal article" date="2021" name="PeerJ">
        <title>Extensive microbial diversity within the chicken gut microbiome revealed by metagenomics and culture.</title>
        <authorList>
            <person name="Gilroy R."/>
            <person name="Ravi A."/>
            <person name="Getino M."/>
            <person name="Pursley I."/>
            <person name="Horton D.L."/>
            <person name="Alikhan N.F."/>
            <person name="Baker D."/>
            <person name="Gharbi K."/>
            <person name="Hall N."/>
            <person name="Watson M."/>
            <person name="Adriaenssens E.M."/>
            <person name="Foster-Nyarko E."/>
            <person name="Jarju S."/>
            <person name="Secka A."/>
            <person name="Antonio M."/>
            <person name="Oren A."/>
            <person name="Chaudhuri R.R."/>
            <person name="La Ragione R."/>
            <person name="Hildebrand F."/>
            <person name="Pallen M.J."/>
        </authorList>
    </citation>
    <scope>NUCLEOTIDE SEQUENCE</scope>
    <source>
        <strain evidence="1">CHK156-179</strain>
    </source>
</reference>
<evidence type="ECO:0000313" key="2">
    <source>
        <dbReference type="Proteomes" id="UP000824221"/>
    </source>
</evidence>
<organism evidence="1 2">
    <name type="scientific">Candidatus Gallimonas gallistercoris</name>
    <dbReference type="NCBI Taxonomy" id="2838602"/>
    <lineage>
        <taxon>Bacteria</taxon>
        <taxon>Bacillati</taxon>
        <taxon>Bacillota</taxon>
        <taxon>Clostridia</taxon>
        <taxon>Candidatus Gallimonas</taxon>
    </lineage>
</organism>
<dbReference type="AlphaFoldDB" id="A0A9D2H1R2"/>
<protein>
    <submittedName>
        <fullName evidence="1">Uncharacterized protein</fullName>
    </submittedName>
</protein>
<comment type="caution">
    <text evidence="1">The sequence shown here is derived from an EMBL/GenBank/DDBJ whole genome shotgun (WGS) entry which is preliminary data.</text>
</comment>
<dbReference type="EMBL" id="DXAJ01000099">
    <property type="protein sequence ID" value="HJA03022.1"/>
    <property type="molecule type" value="Genomic_DNA"/>
</dbReference>
<proteinExistence type="predicted"/>
<evidence type="ECO:0000313" key="1">
    <source>
        <dbReference type="EMBL" id="HJA03022.1"/>
    </source>
</evidence>